<dbReference type="Proteomes" id="UP000093044">
    <property type="component" value="Chromosome"/>
</dbReference>
<evidence type="ECO:0000313" key="13">
    <source>
        <dbReference type="EMBL" id="ANZ44715.1"/>
    </source>
</evidence>
<dbReference type="PROSITE" id="PS00606">
    <property type="entry name" value="KS3_1"/>
    <property type="match status" value="1"/>
</dbReference>
<dbReference type="UniPathway" id="UPA00094"/>
<keyword evidence="14" id="KW-1185">Reference proteome</keyword>
<dbReference type="InterPro" id="IPR020841">
    <property type="entry name" value="PKS_Beta-ketoAc_synthase_dom"/>
</dbReference>
<dbReference type="PIRSF" id="PIRSF000447">
    <property type="entry name" value="KAS_II"/>
    <property type="match status" value="1"/>
</dbReference>
<comment type="function">
    <text evidence="11">Involved in the type II fatty acid elongation cycle. Catalyzes the elongation of a wide range of acyl-ACP by the addition of two carbons from malonyl-ACP to an acyl acceptor. Can efficiently catalyze the conversion of palmitoleoyl-ACP (cis-hexadec-9-enoyl-ACP) to cis-vaccenoyl-ACP (cis-octadec-11-enoyl-ACP), an essential step in the thermal regulation of fatty acid composition.</text>
</comment>
<evidence type="ECO:0000256" key="10">
    <source>
        <dbReference type="ARBA" id="ARBA00023315"/>
    </source>
</evidence>
<dbReference type="EC" id="2.3.1.179" evidence="3 11"/>
<dbReference type="CDD" id="cd00834">
    <property type="entry name" value="KAS_I_II"/>
    <property type="match status" value="1"/>
</dbReference>
<dbReference type="InterPro" id="IPR018201">
    <property type="entry name" value="Ketoacyl_synth_AS"/>
</dbReference>
<evidence type="ECO:0000256" key="12">
    <source>
        <dbReference type="RuleBase" id="RU003694"/>
    </source>
</evidence>
<dbReference type="GO" id="GO:0004315">
    <property type="term" value="F:3-oxoacyl-[acyl-carrier-protein] synthase activity"/>
    <property type="evidence" value="ECO:0007669"/>
    <property type="project" value="UniProtKB-UniRule"/>
</dbReference>
<dbReference type="PANTHER" id="PTHR11712">
    <property type="entry name" value="POLYKETIDE SYNTHASE-RELATED"/>
    <property type="match status" value="1"/>
</dbReference>
<comment type="similarity">
    <text evidence="2 11 12">Belongs to the thiolase-like superfamily. Beta-ketoacyl-ACP synthases family.</text>
</comment>
<dbReference type="SUPFAM" id="SSF53901">
    <property type="entry name" value="Thiolase-like"/>
    <property type="match status" value="2"/>
</dbReference>
<comment type="pathway">
    <text evidence="1 11">Lipid metabolism; fatty acid biosynthesis.</text>
</comment>
<evidence type="ECO:0000256" key="7">
    <source>
        <dbReference type="ARBA" id="ARBA00022832"/>
    </source>
</evidence>
<evidence type="ECO:0000256" key="9">
    <source>
        <dbReference type="ARBA" id="ARBA00023160"/>
    </source>
</evidence>
<dbReference type="FunFam" id="3.40.47.10:FF:000009">
    <property type="entry name" value="3-oxoacyl-[acyl-carrier-protein] synthase 2"/>
    <property type="match status" value="1"/>
</dbReference>
<dbReference type="InterPro" id="IPR017568">
    <property type="entry name" value="3-oxoacyl-ACP_synth-2"/>
</dbReference>
<accession>A0A1B2I414</accession>
<dbReference type="PANTHER" id="PTHR11712:SF336">
    <property type="entry name" value="3-OXOACYL-[ACYL-CARRIER-PROTEIN] SYNTHASE, MITOCHONDRIAL"/>
    <property type="match status" value="1"/>
</dbReference>
<gene>
    <name evidence="13" type="ORF">BED41_06195</name>
</gene>
<evidence type="ECO:0000256" key="11">
    <source>
        <dbReference type="PIRNR" id="PIRNR000447"/>
    </source>
</evidence>
<dbReference type="Gene3D" id="3.40.47.10">
    <property type="match status" value="1"/>
</dbReference>
<dbReference type="PROSITE" id="PS52004">
    <property type="entry name" value="KS3_2"/>
    <property type="match status" value="1"/>
</dbReference>
<dbReference type="GO" id="GO:0006633">
    <property type="term" value="P:fatty acid biosynthetic process"/>
    <property type="evidence" value="ECO:0007669"/>
    <property type="project" value="UniProtKB-UniRule"/>
</dbReference>
<evidence type="ECO:0000256" key="2">
    <source>
        <dbReference type="ARBA" id="ARBA00008467"/>
    </source>
</evidence>
<dbReference type="InterPro" id="IPR016039">
    <property type="entry name" value="Thiolase-like"/>
</dbReference>
<reference evidence="13" key="1">
    <citation type="submission" date="2016-08" db="EMBL/GenBank/DDBJ databases">
        <title>Complete genome of Cloacibacillus porcorum.</title>
        <authorList>
            <person name="Looft T."/>
            <person name="Bayles D.O."/>
            <person name="Alt D.P."/>
        </authorList>
    </citation>
    <scope>NUCLEOTIDE SEQUENCE [LARGE SCALE GENOMIC DNA]</scope>
    <source>
        <strain evidence="13">CL-84</strain>
    </source>
</reference>
<protein>
    <recommendedName>
        <fullName evidence="4 11">3-oxoacyl-[acyl-carrier-protein] synthase 2</fullName>
        <ecNumber evidence="3 11">2.3.1.179</ecNumber>
    </recommendedName>
</protein>
<dbReference type="SMART" id="SM00825">
    <property type="entry name" value="PKS_KS"/>
    <property type="match status" value="1"/>
</dbReference>
<dbReference type="EMBL" id="CP016757">
    <property type="protein sequence ID" value="ANZ44715.1"/>
    <property type="molecule type" value="Genomic_DNA"/>
</dbReference>
<dbReference type="Pfam" id="PF00109">
    <property type="entry name" value="ketoacyl-synt"/>
    <property type="match status" value="1"/>
</dbReference>
<comment type="catalytic activity">
    <reaction evidence="11">
        <text>(9Z)-hexadecenoyl-[ACP] + malonyl-[ACP] + H(+) = 3-oxo-(11Z)-octadecenoyl-[ACP] + holo-[ACP] + CO2</text>
        <dbReference type="Rhea" id="RHEA:55040"/>
        <dbReference type="Rhea" id="RHEA-COMP:9623"/>
        <dbReference type="Rhea" id="RHEA-COMP:9685"/>
        <dbReference type="Rhea" id="RHEA-COMP:10800"/>
        <dbReference type="Rhea" id="RHEA-COMP:14074"/>
        <dbReference type="ChEBI" id="CHEBI:15378"/>
        <dbReference type="ChEBI" id="CHEBI:16526"/>
        <dbReference type="ChEBI" id="CHEBI:64479"/>
        <dbReference type="ChEBI" id="CHEBI:78449"/>
        <dbReference type="ChEBI" id="CHEBI:83989"/>
        <dbReference type="ChEBI" id="CHEBI:138538"/>
        <dbReference type="EC" id="2.3.1.179"/>
    </reaction>
</comment>
<evidence type="ECO:0000256" key="5">
    <source>
        <dbReference type="ARBA" id="ARBA00022516"/>
    </source>
</evidence>
<evidence type="ECO:0000256" key="6">
    <source>
        <dbReference type="ARBA" id="ARBA00022679"/>
    </source>
</evidence>
<keyword evidence="6 11" id="KW-0808">Transferase</keyword>
<evidence type="ECO:0000313" key="14">
    <source>
        <dbReference type="Proteomes" id="UP000093044"/>
    </source>
</evidence>
<proteinExistence type="inferred from homology"/>
<evidence type="ECO:0000256" key="4">
    <source>
        <dbReference type="ARBA" id="ARBA00014657"/>
    </source>
</evidence>
<keyword evidence="8" id="KW-0443">Lipid metabolism</keyword>
<sequence length="415" mass="44158">MNNRRVVITGCGAVTPIGIGKEAFWNALERGENGADFITLFDTAQHTTKIAAEVKDFNPENWLDKKEVRRTDRVIHFAAAAADLAVEDSGLDIEKLDKNLFGVYVGSGEGGIHTLEENSRVLYEKGPNRVSPFMVPMMITNMPAAYIAIRFGAKGPNMAVVTACASSINSMGEAYNCIARGDADVMLTGGAEAAVSPLATAGFASLKALSNRNDDPKHASRPFDAERDGFVIGEGAGILVFEEYEHAKARGAHIYAEVTGYGLSCDAHHITAPDPDGDGAYRAMAMAVKKSGWQPEEIDLINAHGTSTPLNDKMETMAIKRLLGEDNAKKVLVHSTKSMVGHALGAAGAIETIATLLAIDKGIVHPTINQITPDPDCDLNTVPNKAAEAKVDRAIINNFGFGGHNGVLAIQSCKD</sequence>
<evidence type="ECO:0000256" key="3">
    <source>
        <dbReference type="ARBA" id="ARBA00012356"/>
    </source>
</evidence>
<dbReference type="AlphaFoldDB" id="A0A1B2I414"/>
<evidence type="ECO:0000256" key="1">
    <source>
        <dbReference type="ARBA" id="ARBA00005194"/>
    </source>
</evidence>
<evidence type="ECO:0000256" key="8">
    <source>
        <dbReference type="ARBA" id="ARBA00023098"/>
    </source>
</evidence>
<dbReference type="NCBIfam" id="NF005589">
    <property type="entry name" value="PRK07314.1"/>
    <property type="match status" value="1"/>
</dbReference>
<name>A0A1B2I414_9BACT</name>
<dbReference type="Pfam" id="PF02801">
    <property type="entry name" value="Ketoacyl-synt_C"/>
    <property type="match status" value="1"/>
</dbReference>
<dbReference type="InterPro" id="IPR000794">
    <property type="entry name" value="Beta-ketoacyl_synthase"/>
</dbReference>
<dbReference type="GO" id="GO:0005829">
    <property type="term" value="C:cytosol"/>
    <property type="evidence" value="ECO:0007669"/>
    <property type="project" value="TreeGrafter"/>
</dbReference>
<dbReference type="NCBIfam" id="TIGR03150">
    <property type="entry name" value="fabF"/>
    <property type="match status" value="1"/>
</dbReference>
<keyword evidence="7" id="KW-0276">Fatty acid metabolism</keyword>
<dbReference type="STRING" id="1197717.BED41_06195"/>
<dbReference type="InterPro" id="IPR014030">
    <property type="entry name" value="Ketoacyl_synth_N"/>
</dbReference>
<keyword evidence="5 11" id="KW-0444">Lipid biosynthesis</keyword>
<organism evidence="13 14">
    <name type="scientific">Cloacibacillus porcorum</name>
    <dbReference type="NCBI Taxonomy" id="1197717"/>
    <lineage>
        <taxon>Bacteria</taxon>
        <taxon>Thermotogati</taxon>
        <taxon>Synergistota</taxon>
        <taxon>Synergistia</taxon>
        <taxon>Synergistales</taxon>
        <taxon>Synergistaceae</taxon>
        <taxon>Cloacibacillus</taxon>
    </lineage>
</organism>
<dbReference type="KEGG" id="cpor:BED41_06195"/>
<keyword evidence="9 11" id="KW-0275">Fatty acid biosynthesis</keyword>
<dbReference type="InterPro" id="IPR014031">
    <property type="entry name" value="Ketoacyl_synth_C"/>
</dbReference>
<comment type="catalytic activity">
    <reaction evidence="11">
        <text>a fatty acyl-[ACP] + malonyl-[ACP] + H(+) = a 3-oxoacyl-[ACP] + holo-[ACP] + CO2</text>
        <dbReference type="Rhea" id="RHEA:22836"/>
        <dbReference type="Rhea" id="RHEA-COMP:9623"/>
        <dbReference type="Rhea" id="RHEA-COMP:9685"/>
        <dbReference type="Rhea" id="RHEA-COMP:9916"/>
        <dbReference type="Rhea" id="RHEA-COMP:14125"/>
        <dbReference type="ChEBI" id="CHEBI:15378"/>
        <dbReference type="ChEBI" id="CHEBI:16526"/>
        <dbReference type="ChEBI" id="CHEBI:64479"/>
        <dbReference type="ChEBI" id="CHEBI:78449"/>
        <dbReference type="ChEBI" id="CHEBI:78776"/>
        <dbReference type="ChEBI" id="CHEBI:138651"/>
    </reaction>
</comment>
<keyword evidence="10 11" id="KW-0012">Acyltransferase</keyword>